<keyword evidence="2 7" id="KW-0813">Transport</keyword>
<keyword evidence="5 7" id="KW-1133">Transmembrane helix</keyword>
<dbReference type="InParanoid" id="F1Z9N8"/>
<protein>
    <submittedName>
        <fullName evidence="9">Peptide/opine/nickel uptake ABC transporter permease</fullName>
    </submittedName>
</protein>
<evidence type="ECO:0000259" key="8">
    <source>
        <dbReference type="PROSITE" id="PS50928"/>
    </source>
</evidence>
<evidence type="ECO:0000256" key="1">
    <source>
        <dbReference type="ARBA" id="ARBA00004651"/>
    </source>
</evidence>
<proteinExistence type="inferred from homology"/>
<gene>
    <name evidence="9" type="ORF">Y88_0761</name>
</gene>
<dbReference type="FunCoup" id="F1Z9N8">
    <property type="interactions" value="208"/>
</dbReference>
<keyword evidence="3" id="KW-1003">Cell membrane</keyword>
<evidence type="ECO:0000256" key="5">
    <source>
        <dbReference type="ARBA" id="ARBA00022989"/>
    </source>
</evidence>
<dbReference type="PANTHER" id="PTHR43386">
    <property type="entry name" value="OLIGOPEPTIDE TRANSPORT SYSTEM PERMEASE PROTEIN APPC"/>
    <property type="match status" value="1"/>
</dbReference>
<dbReference type="Pfam" id="PF00528">
    <property type="entry name" value="BPD_transp_1"/>
    <property type="match status" value="1"/>
</dbReference>
<dbReference type="EMBL" id="AEWJ01000041">
    <property type="protein sequence ID" value="EGD58704.1"/>
    <property type="molecule type" value="Genomic_DNA"/>
</dbReference>
<dbReference type="PANTHER" id="PTHR43386:SF25">
    <property type="entry name" value="PEPTIDE ABC TRANSPORTER PERMEASE PROTEIN"/>
    <property type="match status" value="1"/>
</dbReference>
<keyword evidence="4 7" id="KW-0812">Transmembrane</keyword>
<dbReference type="CDD" id="cd06261">
    <property type="entry name" value="TM_PBP2"/>
    <property type="match status" value="1"/>
</dbReference>
<comment type="subcellular location">
    <subcellularLocation>
        <location evidence="1 7">Cell membrane</location>
        <topology evidence="1 7">Multi-pass membrane protein</topology>
    </subcellularLocation>
</comment>
<evidence type="ECO:0000256" key="3">
    <source>
        <dbReference type="ARBA" id="ARBA00022475"/>
    </source>
</evidence>
<feature type="transmembrane region" description="Helical" evidence="7">
    <location>
        <begin position="239"/>
        <end position="261"/>
    </location>
</feature>
<dbReference type="GO" id="GO:0005886">
    <property type="term" value="C:plasma membrane"/>
    <property type="evidence" value="ECO:0007669"/>
    <property type="project" value="UniProtKB-SubCell"/>
</dbReference>
<dbReference type="RefSeq" id="WP_008066353.1">
    <property type="nucleotide sequence ID" value="NZ_AQWK01000002.1"/>
</dbReference>
<dbReference type="GO" id="GO:0055085">
    <property type="term" value="P:transmembrane transport"/>
    <property type="evidence" value="ECO:0007669"/>
    <property type="project" value="InterPro"/>
</dbReference>
<dbReference type="OrthoDB" id="9766870at2"/>
<comment type="similarity">
    <text evidence="7">Belongs to the binding-protein-dependent transport system permease family.</text>
</comment>
<feature type="domain" description="ABC transmembrane type-1" evidence="8">
    <location>
        <begin position="68"/>
        <end position="257"/>
    </location>
</feature>
<comment type="caution">
    <text evidence="9">The sequence shown here is derived from an EMBL/GenBank/DDBJ whole genome shotgun (WGS) entry which is preliminary data.</text>
</comment>
<evidence type="ECO:0000313" key="9">
    <source>
        <dbReference type="EMBL" id="EGD58704.1"/>
    </source>
</evidence>
<dbReference type="InterPro" id="IPR000515">
    <property type="entry name" value="MetI-like"/>
</dbReference>
<sequence length="270" mass="27213">MRRIDPALATGAALTALFVLAALIAPLWTPYDVAAIDIAARLQGPSTRHWLGTDQFGRDEFSLVMAGASVSLGVAGSAIAAALALGVPLGLVASARAGWLDDTLMRTADVLFAFPGLLLAILLSAVLGPGAIDAALAIALFNVPVFARVARGAALPIWSADFIAAAQLAGRSRSAIALAHVLPNMAAPIIVQASIQAGLALLGEAGLSYAGLGVQTPAPSWGRMLADAQTLIGTAPRLAVVPGLAIIIAVAGFTLLGDGLARASRGKGKH</sequence>
<evidence type="ECO:0000313" key="10">
    <source>
        <dbReference type="Proteomes" id="UP000004728"/>
    </source>
</evidence>
<dbReference type="HOGENOM" id="CLU_028518_5_2_5"/>
<reference evidence="9 10" key="1">
    <citation type="journal article" date="2012" name="J. Bacteriol.">
        <title>Draft Genome Sequence of Novosphingobium nitrogenifigens Y88T.</title>
        <authorList>
            <person name="Strabala T.J."/>
            <person name="Macdonald L."/>
            <person name="Liu V."/>
            <person name="Smit A.M."/>
        </authorList>
    </citation>
    <scope>NUCLEOTIDE SEQUENCE [LARGE SCALE GENOMIC DNA]</scope>
    <source>
        <strain evidence="9 10">DSM 19370</strain>
    </source>
</reference>
<dbReference type="AlphaFoldDB" id="F1Z9N8"/>
<evidence type="ECO:0000256" key="4">
    <source>
        <dbReference type="ARBA" id="ARBA00022692"/>
    </source>
</evidence>
<feature type="transmembrane region" description="Helical" evidence="7">
    <location>
        <begin position="63"/>
        <end position="89"/>
    </location>
</feature>
<dbReference type="Gene3D" id="1.10.3720.10">
    <property type="entry name" value="MetI-like"/>
    <property type="match status" value="1"/>
</dbReference>
<dbReference type="InterPro" id="IPR050366">
    <property type="entry name" value="BP-dependent_transpt_permease"/>
</dbReference>
<keyword evidence="6 7" id="KW-0472">Membrane</keyword>
<feature type="transmembrane region" description="Helical" evidence="7">
    <location>
        <begin position="110"/>
        <end position="143"/>
    </location>
</feature>
<evidence type="ECO:0000256" key="7">
    <source>
        <dbReference type="RuleBase" id="RU363032"/>
    </source>
</evidence>
<evidence type="ECO:0000256" key="6">
    <source>
        <dbReference type="ARBA" id="ARBA00023136"/>
    </source>
</evidence>
<accession>F1Z9N8</accession>
<dbReference type="PROSITE" id="PS50928">
    <property type="entry name" value="ABC_TM1"/>
    <property type="match status" value="1"/>
</dbReference>
<dbReference type="STRING" id="983920.Y88_0761"/>
<evidence type="ECO:0000256" key="2">
    <source>
        <dbReference type="ARBA" id="ARBA00022448"/>
    </source>
</evidence>
<name>F1Z9N8_9SPHN</name>
<dbReference type="Proteomes" id="UP000004728">
    <property type="component" value="Unassembled WGS sequence"/>
</dbReference>
<dbReference type="eggNOG" id="COG1173">
    <property type="taxonomic scope" value="Bacteria"/>
</dbReference>
<keyword evidence="10" id="KW-1185">Reference proteome</keyword>
<organism evidence="9 10">
    <name type="scientific">Novosphingobium nitrogenifigens DSM 19370</name>
    <dbReference type="NCBI Taxonomy" id="983920"/>
    <lineage>
        <taxon>Bacteria</taxon>
        <taxon>Pseudomonadati</taxon>
        <taxon>Pseudomonadota</taxon>
        <taxon>Alphaproteobacteria</taxon>
        <taxon>Sphingomonadales</taxon>
        <taxon>Sphingomonadaceae</taxon>
        <taxon>Novosphingobium</taxon>
    </lineage>
</organism>
<dbReference type="SUPFAM" id="SSF161098">
    <property type="entry name" value="MetI-like"/>
    <property type="match status" value="1"/>
</dbReference>
<dbReference type="InterPro" id="IPR035906">
    <property type="entry name" value="MetI-like_sf"/>
</dbReference>